<dbReference type="PROSITE" id="PS00616">
    <property type="entry name" value="HIS_ACID_PHOSPHAT_1"/>
    <property type="match status" value="1"/>
</dbReference>
<dbReference type="AlphaFoldDB" id="A0A7X5XW76"/>
<dbReference type="InterPro" id="IPR029033">
    <property type="entry name" value="His_PPase_superfam"/>
</dbReference>
<dbReference type="Proteomes" id="UP000531251">
    <property type="component" value="Unassembled WGS sequence"/>
</dbReference>
<dbReference type="EC" id="3.1.3.2" evidence="2"/>
<reference evidence="2 3" key="1">
    <citation type="submission" date="2020-03" db="EMBL/GenBank/DDBJ databases">
        <title>Genomic Encyclopedia of Type Strains, Phase IV (KMG-IV): sequencing the most valuable type-strain genomes for metagenomic binning, comparative biology and taxonomic classification.</title>
        <authorList>
            <person name="Goeker M."/>
        </authorList>
    </citation>
    <scope>NUCLEOTIDE SEQUENCE [LARGE SCALE GENOMIC DNA]</scope>
    <source>
        <strain evidence="2 3">DSM 7225</strain>
    </source>
</reference>
<dbReference type="CDD" id="cd07061">
    <property type="entry name" value="HP_HAP_like"/>
    <property type="match status" value="1"/>
</dbReference>
<dbReference type="SUPFAM" id="SSF53254">
    <property type="entry name" value="Phosphoglycerate mutase-like"/>
    <property type="match status" value="1"/>
</dbReference>
<name>A0A7X5XW76_9SPHN</name>
<comment type="caution">
    <text evidence="2">The sequence shown here is derived from an EMBL/GenBank/DDBJ whole genome shotgun (WGS) entry which is preliminary data.</text>
</comment>
<organism evidence="2 3">
    <name type="scientific">Sphingomonas trueperi</name>
    <dbReference type="NCBI Taxonomy" id="53317"/>
    <lineage>
        <taxon>Bacteria</taxon>
        <taxon>Pseudomonadati</taxon>
        <taxon>Pseudomonadota</taxon>
        <taxon>Alphaproteobacteria</taxon>
        <taxon>Sphingomonadales</taxon>
        <taxon>Sphingomonadaceae</taxon>
        <taxon>Sphingomonas</taxon>
    </lineage>
</organism>
<sequence length="402" mass="41803">MKLRIGLGLALALGAPAVAGTRPADPLVVDRVVLLMRHGVRPPTKVPAMPPEVTPERWPDWPTKPGWLTPHGAAAVARLGAADGTGLRARSLLPARGCPAPAAIRIVADSDQRTIETAKAWAATLAPGCALAIDHYAQDVPDPRFNAIESGKAPLDPAKADAAVAAEVGPGGFAALDARYRPLLARIDIILCGTPRPGCGVSGTPTGLAPARADKRPKLTGAIDRASTAAQILLLEAAEGMKLAQIGWGRATLADVTALGAFHALEFRILARPRPIAAANFAGLAAIVRAGLADSGPRVTMISGHDTNIANLGGLFDVHWQVPGFAADDPVPGGALVLERLHDRAGKRYVRLRYRAQTLEQLRTAAPLGLKGPHDRILRVPGCNARGIAGLCTLDEALAKLG</sequence>
<dbReference type="EMBL" id="JAATJB010000001">
    <property type="protein sequence ID" value="NJB96073.1"/>
    <property type="molecule type" value="Genomic_DNA"/>
</dbReference>
<dbReference type="GO" id="GO:0003993">
    <property type="term" value="F:acid phosphatase activity"/>
    <property type="evidence" value="ECO:0007669"/>
    <property type="project" value="UniProtKB-EC"/>
</dbReference>
<gene>
    <name evidence="2" type="ORF">GGR89_000365</name>
</gene>
<dbReference type="InterPro" id="IPR033379">
    <property type="entry name" value="Acid_Pase_AS"/>
</dbReference>
<dbReference type="InterPro" id="IPR000560">
    <property type="entry name" value="His_Pase_clade-2"/>
</dbReference>
<keyword evidence="3" id="KW-1185">Reference proteome</keyword>
<dbReference type="GO" id="GO:0008707">
    <property type="term" value="F:inositol hexakisphosphate 4-phosphatase activity"/>
    <property type="evidence" value="ECO:0007669"/>
    <property type="project" value="UniProtKB-EC"/>
</dbReference>
<dbReference type="RefSeq" id="WP_125976958.1">
    <property type="nucleotide sequence ID" value="NZ_BAAADY010000001.1"/>
</dbReference>
<keyword evidence="2" id="KW-0378">Hydrolase</keyword>
<feature type="chain" id="PRO_5030703225" evidence="1">
    <location>
        <begin position="20"/>
        <end position="402"/>
    </location>
</feature>
<feature type="signal peptide" evidence="1">
    <location>
        <begin position="1"/>
        <end position="19"/>
    </location>
</feature>
<evidence type="ECO:0000313" key="3">
    <source>
        <dbReference type="Proteomes" id="UP000531251"/>
    </source>
</evidence>
<dbReference type="EC" id="3.1.3.26" evidence="2"/>
<dbReference type="Pfam" id="PF00328">
    <property type="entry name" value="His_Phos_2"/>
    <property type="match status" value="1"/>
</dbReference>
<protein>
    <submittedName>
        <fullName evidence="2">4-phytase/acid phosphatase</fullName>
        <ecNumber evidence="2">3.1.3.2</ecNumber>
        <ecNumber evidence="2">3.1.3.26</ecNumber>
    </submittedName>
</protein>
<evidence type="ECO:0000256" key="1">
    <source>
        <dbReference type="SAM" id="SignalP"/>
    </source>
</evidence>
<evidence type="ECO:0000313" key="2">
    <source>
        <dbReference type="EMBL" id="NJB96073.1"/>
    </source>
</evidence>
<proteinExistence type="predicted"/>
<accession>A0A7X5XW76</accession>
<dbReference type="Gene3D" id="3.40.50.1240">
    <property type="entry name" value="Phosphoglycerate mutase-like"/>
    <property type="match status" value="2"/>
</dbReference>
<keyword evidence="1" id="KW-0732">Signal</keyword>